<gene>
    <name evidence="2" type="ORF">SAMN05443544_3575</name>
</gene>
<dbReference type="Proteomes" id="UP000184699">
    <property type="component" value="Unassembled WGS sequence"/>
</dbReference>
<feature type="transmembrane region" description="Helical" evidence="1">
    <location>
        <begin position="82"/>
        <end position="107"/>
    </location>
</feature>
<keyword evidence="1" id="KW-0812">Transmembrane</keyword>
<accession>A0A1N6I1L4</accession>
<proteinExistence type="predicted"/>
<dbReference type="AlphaFoldDB" id="A0A1N6I1L4"/>
<protein>
    <recommendedName>
        <fullName evidence="4">Multidrug ABC transporter ATPase</fullName>
    </recommendedName>
</protein>
<keyword evidence="1" id="KW-1133">Transmembrane helix</keyword>
<evidence type="ECO:0000313" key="2">
    <source>
        <dbReference type="EMBL" id="SIO25897.1"/>
    </source>
</evidence>
<feature type="transmembrane region" description="Helical" evidence="1">
    <location>
        <begin position="46"/>
        <end position="70"/>
    </location>
</feature>
<name>A0A1N6I1L4_9MICO</name>
<organism evidence="2 3">
    <name type="scientific">Agromyces cerinus subsp. cerinus</name>
    <dbReference type="NCBI Taxonomy" id="232089"/>
    <lineage>
        <taxon>Bacteria</taxon>
        <taxon>Bacillati</taxon>
        <taxon>Actinomycetota</taxon>
        <taxon>Actinomycetes</taxon>
        <taxon>Micrococcales</taxon>
        <taxon>Microbacteriaceae</taxon>
        <taxon>Agromyces</taxon>
    </lineage>
</organism>
<reference evidence="3" key="1">
    <citation type="submission" date="2016-11" db="EMBL/GenBank/DDBJ databases">
        <authorList>
            <person name="Varghese N."/>
            <person name="Submissions S."/>
        </authorList>
    </citation>
    <scope>NUCLEOTIDE SEQUENCE [LARGE SCALE GENOMIC DNA]</scope>
    <source>
        <strain evidence="3">DSM 8595</strain>
    </source>
</reference>
<evidence type="ECO:0000256" key="1">
    <source>
        <dbReference type="SAM" id="Phobius"/>
    </source>
</evidence>
<dbReference type="EMBL" id="FSRJ01000005">
    <property type="protein sequence ID" value="SIO25897.1"/>
    <property type="molecule type" value="Genomic_DNA"/>
</dbReference>
<keyword evidence="1" id="KW-0472">Membrane</keyword>
<sequence length="121" mass="12639">MSAGALNHSAVHSPVYCSGHPRTGRLAYSGSVSDSGPITDNRAERVLAYMFAAIVGLSIICFFAVMIGTISGVAVDEMGSGVWAVVTMLPWFGLPIAFLLLIVLLIVNGVRRGRAARSGSS</sequence>
<dbReference type="STRING" id="232089.SAMN05443544_3575"/>
<keyword evidence="3" id="KW-1185">Reference proteome</keyword>
<evidence type="ECO:0008006" key="4">
    <source>
        <dbReference type="Google" id="ProtNLM"/>
    </source>
</evidence>
<evidence type="ECO:0000313" key="3">
    <source>
        <dbReference type="Proteomes" id="UP000184699"/>
    </source>
</evidence>